<dbReference type="Gramene" id="OMO53134">
    <property type="protein sequence ID" value="OMO53134"/>
    <property type="gene ID" value="CCACVL1_28864"/>
</dbReference>
<gene>
    <name evidence="1" type="ORF">CCACVL1_28864</name>
</gene>
<evidence type="ECO:0000313" key="1">
    <source>
        <dbReference type="EMBL" id="OMO53134.1"/>
    </source>
</evidence>
<keyword evidence="2" id="KW-1185">Reference proteome</keyword>
<accession>A0A1R3G4Y3</accession>
<evidence type="ECO:0000313" key="2">
    <source>
        <dbReference type="Proteomes" id="UP000188268"/>
    </source>
</evidence>
<dbReference type="AlphaFoldDB" id="A0A1R3G4Y3"/>
<proteinExistence type="predicted"/>
<dbReference type="EMBL" id="AWWV01015298">
    <property type="protein sequence ID" value="OMO53134.1"/>
    <property type="molecule type" value="Genomic_DNA"/>
</dbReference>
<protein>
    <submittedName>
        <fullName evidence="1">Uncharacterized protein</fullName>
    </submittedName>
</protein>
<comment type="caution">
    <text evidence="1">The sequence shown here is derived from an EMBL/GenBank/DDBJ whole genome shotgun (WGS) entry which is preliminary data.</text>
</comment>
<organism evidence="1 2">
    <name type="scientific">Corchorus capsularis</name>
    <name type="common">Jute</name>
    <dbReference type="NCBI Taxonomy" id="210143"/>
    <lineage>
        <taxon>Eukaryota</taxon>
        <taxon>Viridiplantae</taxon>
        <taxon>Streptophyta</taxon>
        <taxon>Embryophyta</taxon>
        <taxon>Tracheophyta</taxon>
        <taxon>Spermatophyta</taxon>
        <taxon>Magnoliopsida</taxon>
        <taxon>eudicotyledons</taxon>
        <taxon>Gunneridae</taxon>
        <taxon>Pentapetalae</taxon>
        <taxon>rosids</taxon>
        <taxon>malvids</taxon>
        <taxon>Malvales</taxon>
        <taxon>Malvaceae</taxon>
        <taxon>Grewioideae</taxon>
        <taxon>Apeibeae</taxon>
        <taxon>Corchorus</taxon>
    </lineage>
</organism>
<reference evidence="1 2" key="1">
    <citation type="submission" date="2013-09" db="EMBL/GenBank/DDBJ databases">
        <title>Corchorus capsularis genome sequencing.</title>
        <authorList>
            <person name="Alam M."/>
            <person name="Haque M.S."/>
            <person name="Islam M.S."/>
            <person name="Emdad E.M."/>
            <person name="Islam M.M."/>
            <person name="Ahmed B."/>
            <person name="Halim A."/>
            <person name="Hossen Q.M.M."/>
            <person name="Hossain M.Z."/>
            <person name="Ahmed R."/>
            <person name="Khan M.M."/>
            <person name="Islam R."/>
            <person name="Rashid M.M."/>
            <person name="Khan S.A."/>
            <person name="Rahman M.S."/>
            <person name="Alam M."/>
        </authorList>
    </citation>
    <scope>NUCLEOTIDE SEQUENCE [LARGE SCALE GENOMIC DNA]</scope>
    <source>
        <strain evidence="2">cv. CVL-1</strain>
        <tissue evidence="1">Whole seedling</tissue>
    </source>
</reference>
<sequence>MALAEVSRPECFGPRIKPIFKYLTQ</sequence>
<dbReference type="Proteomes" id="UP000188268">
    <property type="component" value="Unassembled WGS sequence"/>
</dbReference>
<name>A0A1R3G4Y3_COCAP</name>